<evidence type="ECO:0000259" key="2">
    <source>
        <dbReference type="Pfam" id="PF05699"/>
    </source>
</evidence>
<dbReference type="Pfam" id="PF05699">
    <property type="entry name" value="Dimer_Tnp_hAT"/>
    <property type="match status" value="1"/>
</dbReference>
<accession>A0A9Q0N3D0</accession>
<dbReference type="InterPro" id="IPR012337">
    <property type="entry name" value="RNaseH-like_sf"/>
</dbReference>
<dbReference type="GO" id="GO:0046983">
    <property type="term" value="F:protein dimerization activity"/>
    <property type="evidence" value="ECO:0007669"/>
    <property type="project" value="InterPro"/>
</dbReference>
<dbReference type="GO" id="GO:0005813">
    <property type="term" value="C:centrosome"/>
    <property type="evidence" value="ECO:0007669"/>
    <property type="project" value="TreeGrafter"/>
</dbReference>
<reference evidence="3" key="1">
    <citation type="submission" date="2022-07" db="EMBL/GenBank/DDBJ databases">
        <authorList>
            <person name="Trinca V."/>
            <person name="Uliana J.V.C."/>
            <person name="Torres T.T."/>
            <person name="Ward R.J."/>
            <person name="Monesi N."/>
        </authorList>
    </citation>
    <scope>NUCLEOTIDE SEQUENCE</scope>
    <source>
        <strain evidence="3">HSMRA1968</strain>
        <tissue evidence="3">Whole embryos</tissue>
    </source>
</reference>
<dbReference type="OrthoDB" id="10051975at2759"/>
<dbReference type="PANTHER" id="PTHR46591">
    <property type="entry name" value="ZINC FINGER FYVE DOMAIN-CONTAINING PROTEIN 26"/>
    <property type="match status" value="1"/>
</dbReference>
<dbReference type="GO" id="GO:0032465">
    <property type="term" value="P:regulation of cytokinesis"/>
    <property type="evidence" value="ECO:0007669"/>
    <property type="project" value="TreeGrafter"/>
</dbReference>
<evidence type="ECO:0000256" key="1">
    <source>
        <dbReference type="SAM" id="MobiDB-lite"/>
    </source>
</evidence>
<feature type="compositionally biased region" description="Basic residues" evidence="1">
    <location>
        <begin position="210"/>
        <end position="220"/>
    </location>
</feature>
<dbReference type="EMBL" id="WJQU01000002">
    <property type="protein sequence ID" value="KAJ6642843.1"/>
    <property type="molecule type" value="Genomic_DNA"/>
</dbReference>
<dbReference type="GO" id="GO:0030496">
    <property type="term" value="C:midbody"/>
    <property type="evidence" value="ECO:0007669"/>
    <property type="project" value="TreeGrafter"/>
</dbReference>
<dbReference type="PANTHER" id="PTHR46591:SF1">
    <property type="entry name" value="ZINC FINGER FYVE DOMAIN-CONTAINING PROTEIN 26"/>
    <property type="match status" value="1"/>
</dbReference>
<dbReference type="GO" id="GO:0000724">
    <property type="term" value="P:double-strand break repair via homologous recombination"/>
    <property type="evidence" value="ECO:0007669"/>
    <property type="project" value="InterPro"/>
</dbReference>
<gene>
    <name evidence="3" type="ORF">Bhyg_07797</name>
</gene>
<evidence type="ECO:0000313" key="4">
    <source>
        <dbReference type="Proteomes" id="UP001151699"/>
    </source>
</evidence>
<feature type="region of interest" description="Disordered" evidence="1">
    <location>
        <begin position="185"/>
        <end position="235"/>
    </location>
</feature>
<dbReference type="InterPro" id="IPR008906">
    <property type="entry name" value="HATC_C_dom"/>
</dbReference>
<name>A0A9Q0N3D0_9DIPT</name>
<protein>
    <submittedName>
        <fullName evidence="3">Zinc finger FYVE domain-containing protein 26 like</fullName>
    </submittedName>
</protein>
<evidence type="ECO:0000313" key="3">
    <source>
        <dbReference type="EMBL" id="KAJ6642843.1"/>
    </source>
</evidence>
<proteinExistence type="predicted"/>
<feature type="domain" description="HAT C-terminal dimerisation" evidence="2">
    <location>
        <begin position="40"/>
        <end position="107"/>
    </location>
</feature>
<dbReference type="SUPFAM" id="SSF53098">
    <property type="entry name" value="Ribonuclease H-like"/>
    <property type="match status" value="1"/>
</dbReference>
<feature type="compositionally biased region" description="Basic and acidic residues" evidence="1">
    <location>
        <begin position="192"/>
        <end position="203"/>
    </location>
</feature>
<dbReference type="GO" id="GO:0005765">
    <property type="term" value="C:lysosomal membrane"/>
    <property type="evidence" value="ECO:0007669"/>
    <property type="project" value="TreeGrafter"/>
</dbReference>
<dbReference type="AlphaFoldDB" id="A0A9Q0N3D0"/>
<dbReference type="InterPro" id="IPR028730">
    <property type="entry name" value="ZFYVE26"/>
</dbReference>
<dbReference type="GO" id="GO:0032266">
    <property type="term" value="F:phosphatidylinositol-3-phosphate binding"/>
    <property type="evidence" value="ECO:0007669"/>
    <property type="project" value="InterPro"/>
</dbReference>
<dbReference type="GO" id="GO:0000281">
    <property type="term" value="P:mitotic cytokinesis"/>
    <property type="evidence" value="ECO:0007669"/>
    <property type="project" value="InterPro"/>
</dbReference>
<feature type="non-terminal residue" evidence="3">
    <location>
        <position position="576"/>
    </location>
</feature>
<organism evidence="3 4">
    <name type="scientific">Pseudolycoriella hygida</name>
    <dbReference type="NCBI Taxonomy" id="35572"/>
    <lineage>
        <taxon>Eukaryota</taxon>
        <taxon>Metazoa</taxon>
        <taxon>Ecdysozoa</taxon>
        <taxon>Arthropoda</taxon>
        <taxon>Hexapoda</taxon>
        <taxon>Insecta</taxon>
        <taxon>Pterygota</taxon>
        <taxon>Neoptera</taxon>
        <taxon>Endopterygota</taxon>
        <taxon>Diptera</taxon>
        <taxon>Nematocera</taxon>
        <taxon>Sciaroidea</taxon>
        <taxon>Sciaridae</taxon>
        <taxon>Pseudolycoriella</taxon>
    </lineage>
</organism>
<dbReference type="Proteomes" id="UP001151699">
    <property type="component" value="Chromosome B"/>
</dbReference>
<keyword evidence="4" id="KW-1185">Reference proteome</keyword>
<feature type="compositionally biased region" description="Basic and acidic residues" evidence="1">
    <location>
        <begin position="222"/>
        <end position="235"/>
    </location>
</feature>
<comment type="caution">
    <text evidence="3">The sequence shown here is derived from an EMBL/GenBank/DDBJ whole genome shotgun (WGS) entry which is preliminary data.</text>
</comment>
<sequence length="576" mass="66145">MEEKDQTFNWIVGEIENFKTPQERAAPVKARTKKNNEPNEIDRYVQEIVTIKGNYNYFNLIEWWKGKAGKFPSLSNLFFKFCAIPASSAAAETKFSLAGYVLCDRRTGTVLNNIMSMLKTATLEPSRLNSLINANDSEKQLYRRMQDNINDAHWRIALFWDTATVIVSRSTSFINDDLRKFIAKHQSPAKENTNRSTDEEGTSKQESTIYRRKTRKKNMIRKPIDDKNLVISKSSEHEQKSDTLCRSISGMERRCPVSRVLGSPEHLATICLINGNFEAAKEIVETKNLENSIPSRELQFIKNCDHAKEKLRSIFAKTYEDTSELNTSTVERLKLVATVGLDASLTESIITQFAQENEFIASDETRNLIKKLRCQYQFLEMFNGSALQASIAVDWIISLTNNYETCFNVFNMLTKLWTNPNWYKNDNVSFGYLKFTKNICECLRLYKSIVNKNFGARDLIFNECSVLLPVELKAKLEKEKVMNGFQCVTTNDVDGLDKYKTFLKLFEIMRGDVNYFSRSYNFLFNMFKLLPLIKSNVTPLDAMETDLADVIGTVIFVNEVIPGNITDVVDNLNINF</sequence>